<dbReference type="SMART" id="SM00028">
    <property type="entry name" value="TPR"/>
    <property type="match status" value="3"/>
</dbReference>
<dbReference type="PROSITE" id="PS50005">
    <property type="entry name" value="TPR"/>
    <property type="match status" value="2"/>
</dbReference>
<keyword evidence="2" id="KW-1133">Transmembrane helix</keyword>
<dbReference type="InterPro" id="IPR019734">
    <property type="entry name" value="TPR_rpt"/>
</dbReference>
<name>A0A1G1YN46_9BACT</name>
<comment type="caution">
    <text evidence="3">The sequence shown here is derived from an EMBL/GenBank/DDBJ whole genome shotgun (WGS) entry which is preliminary data.</text>
</comment>
<accession>A0A1G1YN46</accession>
<evidence type="ECO:0000313" key="3">
    <source>
        <dbReference type="EMBL" id="OGY53070.1"/>
    </source>
</evidence>
<dbReference type="InterPro" id="IPR011990">
    <property type="entry name" value="TPR-like_helical_dom_sf"/>
</dbReference>
<dbReference type="Pfam" id="PF13181">
    <property type="entry name" value="TPR_8"/>
    <property type="match status" value="2"/>
</dbReference>
<feature type="repeat" description="TPR" evidence="1">
    <location>
        <begin position="206"/>
        <end position="239"/>
    </location>
</feature>
<evidence type="ECO:0000313" key="4">
    <source>
        <dbReference type="Proteomes" id="UP000177376"/>
    </source>
</evidence>
<dbReference type="Proteomes" id="UP000177376">
    <property type="component" value="Unassembled WGS sequence"/>
</dbReference>
<dbReference type="SUPFAM" id="SSF48452">
    <property type="entry name" value="TPR-like"/>
    <property type="match status" value="1"/>
</dbReference>
<sequence>MILFIFITSLLIAVLGLIGLGYMIFKKIPDLKNLNVESLIEEKQGKTKADILEAKFLRFSSRLRAKINKTMTPQKGFLAKKIKKIKARVTEIEEQYENSQGQKIEPPTIPELLMEAKKLINEEEFVGAERFLIEIIARDNKNIQAYEKLGDLYFKMRSYEQAEEIYKYLLKLKIVGDSSQHTIRRNKMEELEADTLSQLDVDHKISVYYEELGQVYEVMGKDHKALDAYLKATSIDPNNPKYLDKLLEISLKIKDRDLAKDALNNLRKINPDNAKLPVWQEAIEKL</sequence>
<organism evidence="3 4">
    <name type="scientific">Candidatus Buchananbacteria bacterium RIFCSPLOWO2_01_FULL_39_33</name>
    <dbReference type="NCBI Taxonomy" id="1797543"/>
    <lineage>
        <taxon>Bacteria</taxon>
        <taxon>Candidatus Buchananiibacteriota</taxon>
    </lineage>
</organism>
<keyword evidence="2" id="KW-0812">Transmembrane</keyword>
<dbReference type="Gene3D" id="1.25.40.10">
    <property type="entry name" value="Tetratricopeptide repeat domain"/>
    <property type="match status" value="2"/>
</dbReference>
<keyword evidence="2" id="KW-0472">Membrane</keyword>
<evidence type="ECO:0000256" key="1">
    <source>
        <dbReference type="PROSITE-ProRule" id="PRU00339"/>
    </source>
</evidence>
<keyword evidence="1" id="KW-0802">TPR repeat</keyword>
<protein>
    <recommendedName>
        <fullName evidence="5">Tetratricopeptide repeat protein</fullName>
    </recommendedName>
</protein>
<gene>
    <name evidence="3" type="ORF">A3A02_03115</name>
</gene>
<evidence type="ECO:0008006" key="5">
    <source>
        <dbReference type="Google" id="ProtNLM"/>
    </source>
</evidence>
<evidence type="ECO:0000256" key="2">
    <source>
        <dbReference type="SAM" id="Phobius"/>
    </source>
</evidence>
<feature type="repeat" description="TPR" evidence="1">
    <location>
        <begin position="143"/>
        <end position="176"/>
    </location>
</feature>
<dbReference type="EMBL" id="MHIM01000006">
    <property type="protein sequence ID" value="OGY53070.1"/>
    <property type="molecule type" value="Genomic_DNA"/>
</dbReference>
<feature type="transmembrane region" description="Helical" evidence="2">
    <location>
        <begin position="6"/>
        <end position="25"/>
    </location>
</feature>
<dbReference type="AlphaFoldDB" id="A0A1G1YN46"/>
<proteinExistence type="predicted"/>
<reference evidence="3 4" key="1">
    <citation type="journal article" date="2016" name="Nat. Commun.">
        <title>Thousands of microbial genomes shed light on interconnected biogeochemical processes in an aquifer system.</title>
        <authorList>
            <person name="Anantharaman K."/>
            <person name="Brown C.T."/>
            <person name="Hug L.A."/>
            <person name="Sharon I."/>
            <person name="Castelle C.J."/>
            <person name="Probst A.J."/>
            <person name="Thomas B.C."/>
            <person name="Singh A."/>
            <person name="Wilkins M.J."/>
            <person name="Karaoz U."/>
            <person name="Brodie E.L."/>
            <person name="Williams K.H."/>
            <person name="Hubbard S.S."/>
            <person name="Banfield J.F."/>
        </authorList>
    </citation>
    <scope>NUCLEOTIDE SEQUENCE [LARGE SCALE GENOMIC DNA]</scope>
</reference>